<reference evidence="3" key="1">
    <citation type="submission" date="2011-02" db="EMBL/GenBank/DDBJ databases">
        <title>The complete sequence of plasmid2 of Deinococcus proteolyticus DSM 20540.</title>
        <authorList>
            <consortium name="US DOE Joint Genome Institute (JGI-PGF)"/>
            <person name="Lucas S."/>
            <person name="Copeland A."/>
            <person name="Lapidus A."/>
            <person name="Bruce D."/>
            <person name="Goodwin L."/>
            <person name="Pitluck S."/>
            <person name="Kyrpides N."/>
            <person name="Mavromatis K."/>
            <person name="Pagani I."/>
            <person name="Ivanova N."/>
            <person name="Ovchinnikova G."/>
            <person name="Zeytun A."/>
            <person name="Detter J.C."/>
            <person name="Han C."/>
            <person name="Land M."/>
            <person name="Hauser L."/>
            <person name="Markowitz V."/>
            <person name="Cheng J.-F."/>
            <person name="Hugenholtz P."/>
            <person name="Woyke T."/>
            <person name="Wu D."/>
            <person name="Pukall R."/>
            <person name="Steenblock K."/>
            <person name="Brambilla E."/>
            <person name="Klenk H.-P."/>
            <person name="Eisen J.A."/>
        </authorList>
    </citation>
    <scope>NUCLEOTIDE SEQUENCE [LARGE SCALE GENOMIC DNA]</scope>
    <source>
        <strain evidence="3">ATCC 35074 / DSM 20540 / JCM 6276 / NBRC 101906 / NCIMB 13154 / VKM Ac-1939 / CCM 2703 / MRP</strain>
        <plasmid evidence="3">Plasmid pDEIPR02</plasmid>
    </source>
</reference>
<feature type="transmembrane region" description="Helical" evidence="1">
    <location>
        <begin position="6"/>
        <end position="22"/>
    </location>
</feature>
<geneLocation type="plasmid" evidence="2 3">
    <name>pDEIPR02</name>
</geneLocation>
<feature type="transmembrane region" description="Helical" evidence="1">
    <location>
        <begin position="34"/>
        <end position="54"/>
    </location>
</feature>
<gene>
    <name evidence="2" type="ordered locus">Deipr_2443</name>
</gene>
<dbReference type="RefSeq" id="WP_013615914.1">
    <property type="nucleotide sequence ID" value="NC_015162.1"/>
</dbReference>
<sequence>MFWFTVYFLIGLSITVIGLTQLHFSRQSVHGAKAVISLTLGALLWPLALGGYWYSRQQDIWKTGPQSPGKWLKERESSGKYRLTDRIDLIIRYAPRYKTQWWGHLVLVRPRFTLEVPILIAPDRIIFTPFISQYHIYRKERHANTNPSLHPD</sequence>
<protein>
    <submittedName>
        <fullName evidence="2">Uncharacterized protein</fullName>
    </submittedName>
</protein>
<dbReference type="KEGG" id="dpt:Deipr_2443"/>
<keyword evidence="1" id="KW-0812">Transmembrane</keyword>
<keyword evidence="2" id="KW-0614">Plasmid</keyword>
<evidence type="ECO:0000256" key="1">
    <source>
        <dbReference type="SAM" id="Phobius"/>
    </source>
</evidence>
<organism evidence="2 3">
    <name type="scientific">Deinococcus proteolyticus (strain ATCC 35074 / DSM 20540 / JCM 6276 / NBRC 101906 / NCIMB 13154 / VKM Ac-1939 / CCM 2703 / MRP)</name>
    <dbReference type="NCBI Taxonomy" id="693977"/>
    <lineage>
        <taxon>Bacteria</taxon>
        <taxon>Thermotogati</taxon>
        <taxon>Deinococcota</taxon>
        <taxon>Deinococci</taxon>
        <taxon>Deinococcales</taxon>
        <taxon>Deinococcaceae</taxon>
        <taxon>Deinococcus</taxon>
    </lineage>
</organism>
<dbReference type="Proteomes" id="UP000007718">
    <property type="component" value="Plasmid pDEIPR02"/>
</dbReference>
<evidence type="ECO:0000313" key="3">
    <source>
        <dbReference type="Proteomes" id="UP000007718"/>
    </source>
</evidence>
<reference evidence="2 3" key="2">
    <citation type="journal article" date="2012" name="Stand. Genomic Sci.">
        <title>Complete genome sequence of the orange-red pigmented, radioresistant Deinococcus proteolyticus type strain (MRP(T)).</title>
        <authorList>
            <person name="Copeland A."/>
            <person name="Zeytun A."/>
            <person name="Yassawong M."/>
            <person name="Nolan M."/>
            <person name="Lucas S."/>
            <person name="Hammon N."/>
            <person name="Deshpande S."/>
            <person name="Cheng J.F."/>
            <person name="Han C."/>
            <person name="Tapia R."/>
            <person name="Goodwin L.A."/>
            <person name="Pitluck S."/>
            <person name="Mavromatis K."/>
            <person name="Liolios K."/>
            <person name="Pagani I."/>
            <person name="Ivanova N."/>
            <person name="Mikhailova N."/>
            <person name="Pati A."/>
            <person name="Chen A."/>
            <person name="Palaniappan K."/>
            <person name="Land M."/>
            <person name="Hauser L."/>
            <person name="Jeffries C.D."/>
            <person name="Brambilla E.M."/>
            <person name="Rohde M."/>
            <person name="Sikorski J."/>
            <person name="Pukall R."/>
            <person name="Goker M."/>
            <person name="Detter J.C."/>
            <person name="Woyke T."/>
            <person name="Bristow J."/>
            <person name="Eisen J.A."/>
            <person name="Markowitz V."/>
            <person name="Hugenholtz P."/>
            <person name="Kyrpides N.C."/>
            <person name="Klenk H.P."/>
            <person name="Lapidus A."/>
        </authorList>
    </citation>
    <scope>NUCLEOTIDE SEQUENCE [LARGE SCALE GENOMIC DNA]</scope>
    <source>
        <strain evidence="3">ATCC 35074 / DSM 20540 / JCM 6276 / NBRC 101906 / NCIMB 13154 / VKM Ac-1939 / CCM 2703 / MRP</strain>
        <plasmid evidence="3">Plasmid pDEIPR02</plasmid>
    </source>
</reference>
<keyword evidence="3" id="KW-1185">Reference proteome</keyword>
<evidence type="ECO:0000313" key="2">
    <source>
        <dbReference type="EMBL" id="ADY27560.1"/>
    </source>
</evidence>
<name>F0RQK1_DEIPM</name>
<dbReference type="HOGENOM" id="CLU_1719352_0_0_0"/>
<accession>F0RQK1</accession>
<dbReference type="EMBL" id="CP002538">
    <property type="protein sequence ID" value="ADY27560.1"/>
    <property type="molecule type" value="Genomic_DNA"/>
</dbReference>
<dbReference type="AlphaFoldDB" id="F0RQK1"/>
<keyword evidence="1" id="KW-1133">Transmembrane helix</keyword>
<proteinExistence type="predicted"/>
<keyword evidence="1" id="KW-0472">Membrane</keyword>